<protein>
    <recommendedName>
        <fullName evidence="1">Rho termination factor-like N-terminal domain-containing protein</fullName>
    </recommendedName>
</protein>
<reference evidence="2" key="1">
    <citation type="submission" date="2018-07" db="EMBL/GenBank/DDBJ databases">
        <title>Functional screening for triclosan resistance in a wastewater metagenome and isolates of Escherichia coli and Enterococcus spp. from a large Canadian healthcare region.</title>
        <authorList>
            <person name="Cameron A."/>
            <person name="Barbieri R."/>
            <person name="Read R.R."/>
            <person name="Church D.L."/>
            <person name="Adator E.H."/>
            <person name="McAllister T.A."/>
        </authorList>
    </citation>
    <scope>NUCLEOTIDE SEQUENCE</scope>
</reference>
<dbReference type="AlphaFoldDB" id="A0A385FUQ6"/>
<feature type="domain" description="Rho termination factor-like N-terminal" evidence="1">
    <location>
        <begin position="100"/>
        <end position="140"/>
    </location>
</feature>
<name>A0A385FUQ6_9ZZZZ</name>
<dbReference type="SUPFAM" id="SSF68912">
    <property type="entry name" value="Rho N-terminal domain-like"/>
    <property type="match status" value="1"/>
</dbReference>
<dbReference type="Gene3D" id="3.40.5.80">
    <property type="match status" value="1"/>
</dbReference>
<dbReference type="SMART" id="SM00959">
    <property type="entry name" value="Rho_N"/>
    <property type="match status" value="1"/>
</dbReference>
<evidence type="ECO:0000313" key="2">
    <source>
        <dbReference type="EMBL" id="AXV45412.1"/>
    </source>
</evidence>
<dbReference type="SUPFAM" id="SSF160059">
    <property type="entry name" value="PriA/YqbF domain"/>
    <property type="match status" value="1"/>
</dbReference>
<dbReference type="Pfam" id="PF17891">
    <property type="entry name" value="FluMu_N"/>
    <property type="match status" value="1"/>
</dbReference>
<dbReference type="InterPro" id="IPR041227">
    <property type="entry name" value="FluMu_N"/>
</dbReference>
<organism evidence="2">
    <name type="scientific">uncultured organism</name>
    <dbReference type="NCBI Taxonomy" id="155900"/>
    <lineage>
        <taxon>unclassified sequences</taxon>
        <taxon>environmental samples</taxon>
    </lineage>
</organism>
<dbReference type="GO" id="GO:0006353">
    <property type="term" value="P:DNA-templated transcription termination"/>
    <property type="evidence" value="ECO:0007669"/>
    <property type="project" value="InterPro"/>
</dbReference>
<accession>A0A385FUQ6</accession>
<gene>
    <name evidence="2" type="ORF">TRI22_00008</name>
</gene>
<dbReference type="EMBL" id="MH687381">
    <property type="protein sequence ID" value="AXV45412.1"/>
    <property type="molecule type" value="Genomic_DNA"/>
</dbReference>
<dbReference type="Pfam" id="PF07498">
    <property type="entry name" value="Rho_N"/>
    <property type="match status" value="1"/>
</dbReference>
<dbReference type="InterPro" id="IPR011112">
    <property type="entry name" value="Rho-like_N"/>
</dbReference>
<evidence type="ECO:0000259" key="1">
    <source>
        <dbReference type="SMART" id="SM00959"/>
    </source>
</evidence>
<dbReference type="InterPro" id="IPR036269">
    <property type="entry name" value="Rho_N_sf"/>
</dbReference>
<proteinExistence type="predicted"/>
<sequence>MEHEMEQAIRVGITSTVRQVYYRAGLAIAPGKSELDVSPVQCETLEADPRLVVTRLLLEGVALAPADTPQTDRDLDAAVGGLTGSGYLAGVATLDGKVTPLAEMKVDELRELAVKMAIPGAASMKKAELAAAIAATEVQYPVKDEDGATTEPPAGPIAEGA</sequence>